<dbReference type="EMBL" id="FMVF01000004">
    <property type="protein sequence ID" value="SCY18117.1"/>
    <property type="molecule type" value="Genomic_DNA"/>
</dbReference>
<evidence type="ECO:0000313" key="2">
    <source>
        <dbReference type="Proteomes" id="UP000199354"/>
    </source>
</evidence>
<dbReference type="STRING" id="490189.SAMN02927903_00833"/>
<dbReference type="NCBIfam" id="TIGR04256">
    <property type="entry name" value="GxxExxY"/>
    <property type="match status" value="1"/>
</dbReference>
<evidence type="ECO:0000313" key="1">
    <source>
        <dbReference type="EMBL" id="SCY18117.1"/>
    </source>
</evidence>
<sequence length="125" mass="13984">MTDNEISKKVIGCAIEVHKGLGPGLLEKAYQECLFFKIKQAGMLVEKGKALPLTFEDVKLDCGYRLDLLVENTLLIEIKSVNALENIHLAQTLTYLKLGGFKLGLLINFNEILLKNGIRRVINKL</sequence>
<accession>A0A1G5DU60</accession>
<name>A0A1G5DU60_9FLAO</name>
<dbReference type="AlphaFoldDB" id="A0A1G5DU60"/>
<keyword evidence="2" id="KW-1185">Reference proteome</keyword>
<dbReference type="Proteomes" id="UP000199354">
    <property type="component" value="Unassembled WGS sequence"/>
</dbReference>
<dbReference type="RefSeq" id="WP_091141066.1">
    <property type="nucleotide sequence ID" value="NZ_FMVF01000004.1"/>
</dbReference>
<dbReference type="Pfam" id="PF13366">
    <property type="entry name" value="PDDEXK_3"/>
    <property type="match status" value="1"/>
</dbReference>
<reference evidence="1 2" key="1">
    <citation type="submission" date="2016-10" db="EMBL/GenBank/DDBJ databases">
        <authorList>
            <person name="de Groot N.N."/>
        </authorList>
    </citation>
    <scope>NUCLEOTIDE SEQUENCE [LARGE SCALE GENOMIC DNA]</scope>
    <source>
        <strain evidence="1 2">CGMCC 1.7031</strain>
    </source>
</reference>
<protein>
    <submittedName>
        <fullName evidence="1">GxxExxY protein</fullName>
    </submittedName>
</protein>
<gene>
    <name evidence="1" type="ORF">SAMN02927903_00833</name>
</gene>
<dbReference type="InterPro" id="IPR026350">
    <property type="entry name" value="GxxExxY"/>
</dbReference>
<dbReference type="OrthoDB" id="1119698at2"/>
<proteinExistence type="predicted"/>
<organism evidence="1 2">
    <name type="scientific">Flavobacterium caeni</name>
    <dbReference type="NCBI Taxonomy" id="490189"/>
    <lineage>
        <taxon>Bacteria</taxon>
        <taxon>Pseudomonadati</taxon>
        <taxon>Bacteroidota</taxon>
        <taxon>Flavobacteriia</taxon>
        <taxon>Flavobacteriales</taxon>
        <taxon>Flavobacteriaceae</taxon>
        <taxon>Flavobacterium</taxon>
    </lineage>
</organism>